<protein>
    <submittedName>
        <fullName evidence="1">Uncharacterized protein</fullName>
    </submittedName>
</protein>
<name>A0AAN9T4A5_PSOTE</name>
<dbReference type="EMBL" id="JAYMYS010000001">
    <property type="protein sequence ID" value="KAK7412033.1"/>
    <property type="molecule type" value="Genomic_DNA"/>
</dbReference>
<dbReference type="AlphaFoldDB" id="A0AAN9T4A5"/>
<evidence type="ECO:0000313" key="1">
    <source>
        <dbReference type="EMBL" id="KAK7412033.1"/>
    </source>
</evidence>
<keyword evidence="2" id="KW-1185">Reference proteome</keyword>
<sequence>MFYCSYLNGIVLLSHFVVKPSINIHNFDAWMALAGYTNLCSKDVLTATGGPCKLDFKGQIVRSIEKRHVADKVGLHACDFTYGPCNLAGAAKDQRPKTKVVSFLDDDQISAGFVLHLRPCHSDPRGRPN</sequence>
<gene>
    <name evidence="1" type="ORF">VNO78_03479</name>
</gene>
<accession>A0AAN9T4A5</accession>
<reference evidence="1 2" key="1">
    <citation type="submission" date="2024-01" db="EMBL/GenBank/DDBJ databases">
        <title>The genomes of 5 underutilized Papilionoideae crops provide insights into root nodulation and disease resistanc.</title>
        <authorList>
            <person name="Jiang F."/>
        </authorList>
    </citation>
    <scope>NUCLEOTIDE SEQUENCE [LARGE SCALE GENOMIC DNA]</scope>
    <source>
        <strain evidence="1">DUOXIRENSHENG_FW03</strain>
        <tissue evidence="1">Leaves</tissue>
    </source>
</reference>
<comment type="caution">
    <text evidence="1">The sequence shown here is derived from an EMBL/GenBank/DDBJ whole genome shotgun (WGS) entry which is preliminary data.</text>
</comment>
<evidence type="ECO:0000313" key="2">
    <source>
        <dbReference type="Proteomes" id="UP001386955"/>
    </source>
</evidence>
<organism evidence="1 2">
    <name type="scientific">Psophocarpus tetragonolobus</name>
    <name type="common">Winged bean</name>
    <name type="synonym">Dolichos tetragonolobus</name>
    <dbReference type="NCBI Taxonomy" id="3891"/>
    <lineage>
        <taxon>Eukaryota</taxon>
        <taxon>Viridiplantae</taxon>
        <taxon>Streptophyta</taxon>
        <taxon>Embryophyta</taxon>
        <taxon>Tracheophyta</taxon>
        <taxon>Spermatophyta</taxon>
        <taxon>Magnoliopsida</taxon>
        <taxon>eudicotyledons</taxon>
        <taxon>Gunneridae</taxon>
        <taxon>Pentapetalae</taxon>
        <taxon>rosids</taxon>
        <taxon>fabids</taxon>
        <taxon>Fabales</taxon>
        <taxon>Fabaceae</taxon>
        <taxon>Papilionoideae</taxon>
        <taxon>50 kb inversion clade</taxon>
        <taxon>NPAAA clade</taxon>
        <taxon>indigoferoid/millettioid clade</taxon>
        <taxon>Phaseoleae</taxon>
        <taxon>Psophocarpus</taxon>
    </lineage>
</organism>
<dbReference type="Proteomes" id="UP001386955">
    <property type="component" value="Unassembled WGS sequence"/>
</dbReference>
<proteinExistence type="predicted"/>